<accession>A0AAV3QQ56</accession>
<dbReference type="Proteomes" id="UP001454036">
    <property type="component" value="Unassembled WGS sequence"/>
</dbReference>
<dbReference type="InterPro" id="IPR036400">
    <property type="entry name" value="Cyt_B5-like_heme/steroid_sf"/>
</dbReference>
<keyword evidence="10" id="KW-0472">Membrane</keyword>
<dbReference type="SUPFAM" id="SSF55856">
    <property type="entry name" value="Cytochrome b5-like heme/steroid binding domain"/>
    <property type="match status" value="1"/>
</dbReference>
<evidence type="ECO:0000259" key="11">
    <source>
        <dbReference type="PROSITE" id="PS50255"/>
    </source>
</evidence>
<keyword evidence="4" id="KW-0812">Transmembrane</keyword>
<evidence type="ECO:0000313" key="12">
    <source>
        <dbReference type="EMBL" id="GAA0165208.1"/>
    </source>
</evidence>
<keyword evidence="9" id="KW-0443">Lipid metabolism</keyword>
<evidence type="ECO:0000256" key="3">
    <source>
        <dbReference type="ARBA" id="ARBA00009295"/>
    </source>
</evidence>
<dbReference type="Pfam" id="PF00173">
    <property type="entry name" value="Cyt-b5"/>
    <property type="match status" value="1"/>
</dbReference>
<keyword evidence="13" id="KW-1185">Reference proteome</keyword>
<evidence type="ECO:0000256" key="7">
    <source>
        <dbReference type="ARBA" id="ARBA00023002"/>
    </source>
</evidence>
<comment type="subcellular location">
    <subcellularLocation>
        <location evidence="1">Membrane</location>
        <topology evidence="1">Multi-pass membrane protein</topology>
    </subcellularLocation>
</comment>
<evidence type="ECO:0000256" key="6">
    <source>
        <dbReference type="ARBA" id="ARBA00022989"/>
    </source>
</evidence>
<sequence length="117" mass="13474">MAAVMKKYITADELKNHDKAGDLWISIQGKGYDVSDWVKDHPGGNFPIMSLACQEVTDAFVAFHPASTWKILHQFFTGYYLKDYHVSEVSKDYRKLVHEFSKMGLFEKKGHIEFVTL</sequence>
<dbReference type="AlphaFoldDB" id="A0AAV3QQ56"/>
<dbReference type="InterPro" id="IPR001199">
    <property type="entry name" value="Cyt_B5-like_heme/steroid-bd"/>
</dbReference>
<proteinExistence type="inferred from homology"/>
<keyword evidence="5" id="KW-0479">Metal-binding</keyword>
<dbReference type="PANTHER" id="PTHR19353:SF30">
    <property type="entry name" value="DELTA 8-(E)-SPHINGOLIPID DESATURASE"/>
    <property type="match status" value="1"/>
</dbReference>
<protein>
    <submittedName>
        <fullName evidence="12">Oxidoreductase</fullName>
    </submittedName>
</protein>
<dbReference type="InterPro" id="IPR012171">
    <property type="entry name" value="Fatty_acid_desaturase"/>
</dbReference>
<dbReference type="EMBL" id="BAABME010005293">
    <property type="protein sequence ID" value="GAA0165208.1"/>
    <property type="molecule type" value="Genomic_DNA"/>
</dbReference>
<feature type="domain" description="Cytochrome b5 heme-binding" evidence="11">
    <location>
        <begin position="6"/>
        <end position="90"/>
    </location>
</feature>
<dbReference type="Gene3D" id="3.10.120.10">
    <property type="entry name" value="Cytochrome b5-like heme/steroid binding domain"/>
    <property type="match status" value="1"/>
</dbReference>
<evidence type="ECO:0000256" key="10">
    <source>
        <dbReference type="ARBA" id="ARBA00023136"/>
    </source>
</evidence>
<dbReference type="PANTHER" id="PTHR19353">
    <property type="entry name" value="FATTY ACID DESATURASE 2"/>
    <property type="match status" value="1"/>
</dbReference>
<evidence type="ECO:0000313" key="13">
    <source>
        <dbReference type="Proteomes" id="UP001454036"/>
    </source>
</evidence>
<dbReference type="SMART" id="SM01117">
    <property type="entry name" value="Cyt-b5"/>
    <property type="match status" value="1"/>
</dbReference>
<evidence type="ECO:0000256" key="2">
    <source>
        <dbReference type="ARBA" id="ARBA00005189"/>
    </source>
</evidence>
<evidence type="ECO:0000256" key="8">
    <source>
        <dbReference type="ARBA" id="ARBA00023004"/>
    </source>
</evidence>
<comment type="caution">
    <text evidence="12">The sequence shown here is derived from an EMBL/GenBank/DDBJ whole genome shotgun (WGS) entry which is preliminary data.</text>
</comment>
<keyword evidence="6" id="KW-1133">Transmembrane helix</keyword>
<dbReference type="GO" id="GO:0016020">
    <property type="term" value="C:membrane"/>
    <property type="evidence" value="ECO:0007669"/>
    <property type="project" value="UniProtKB-SubCell"/>
</dbReference>
<evidence type="ECO:0000256" key="5">
    <source>
        <dbReference type="ARBA" id="ARBA00022723"/>
    </source>
</evidence>
<evidence type="ECO:0000256" key="4">
    <source>
        <dbReference type="ARBA" id="ARBA00022692"/>
    </source>
</evidence>
<gene>
    <name evidence="12" type="ORF">LIER_20668</name>
</gene>
<keyword evidence="8" id="KW-0408">Iron</keyword>
<name>A0AAV3QQ56_LITER</name>
<dbReference type="GO" id="GO:0046872">
    <property type="term" value="F:metal ion binding"/>
    <property type="evidence" value="ECO:0007669"/>
    <property type="project" value="UniProtKB-KW"/>
</dbReference>
<dbReference type="GO" id="GO:0016717">
    <property type="term" value="F:oxidoreductase activity, acting on paired donors, with oxidation of a pair of donors resulting in the reduction of molecular oxygen to two molecules of water"/>
    <property type="evidence" value="ECO:0007669"/>
    <property type="project" value="TreeGrafter"/>
</dbReference>
<dbReference type="PROSITE" id="PS50255">
    <property type="entry name" value="CYTOCHROME_B5_2"/>
    <property type="match status" value="1"/>
</dbReference>
<comment type="pathway">
    <text evidence="2">Lipid metabolism.</text>
</comment>
<comment type="similarity">
    <text evidence="3">Belongs to the fatty acid desaturase type 1 family.</text>
</comment>
<evidence type="ECO:0000256" key="9">
    <source>
        <dbReference type="ARBA" id="ARBA00023098"/>
    </source>
</evidence>
<reference evidence="12 13" key="1">
    <citation type="submission" date="2024-01" db="EMBL/GenBank/DDBJ databases">
        <title>The complete chloroplast genome sequence of Lithospermum erythrorhizon: insights into the phylogenetic relationship among Boraginaceae species and the maternal lineages of purple gromwells.</title>
        <authorList>
            <person name="Okada T."/>
            <person name="Watanabe K."/>
        </authorList>
    </citation>
    <scope>NUCLEOTIDE SEQUENCE [LARGE SCALE GENOMIC DNA]</scope>
</reference>
<keyword evidence="7" id="KW-0560">Oxidoreductase</keyword>
<organism evidence="12 13">
    <name type="scientific">Lithospermum erythrorhizon</name>
    <name type="common">Purple gromwell</name>
    <name type="synonym">Lithospermum officinale var. erythrorhizon</name>
    <dbReference type="NCBI Taxonomy" id="34254"/>
    <lineage>
        <taxon>Eukaryota</taxon>
        <taxon>Viridiplantae</taxon>
        <taxon>Streptophyta</taxon>
        <taxon>Embryophyta</taxon>
        <taxon>Tracheophyta</taxon>
        <taxon>Spermatophyta</taxon>
        <taxon>Magnoliopsida</taxon>
        <taxon>eudicotyledons</taxon>
        <taxon>Gunneridae</taxon>
        <taxon>Pentapetalae</taxon>
        <taxon>asterids</taxon>
        <taxon>lamiids</taxon>
        <taxon>Boraginales</taxon>
        <taxon>Boraginaceae</taxon>
        <taxon>Boraginoideae</taxon>
        <taxon>Lithospermeae</taxon>
        <taxon>Lithospermum</taxon>
    </lineage>
</organism>
<dbReference type="GO" id="GO:0006629">
    <property type="term" value="P:lipid metabolic process"/>
    <property type="evidence" value="ECO:0007669"/>
    <property type="project" value="UniProtKB-KW"/>
</dbReference>
<evidence type="ECO:0000256" key="1">
    <source>
        <dbReference type="ARBA" id="ARBA00004141"/>
    </source>
</evidence>